<evidence type="ECO:0000259" key="9">
    <source>
        <dbReference type="PROSITE" id="PS50109"/>
    </source>
</evidence>
<organism evidence="10 11">
    <name type="scientific">Desulforhabdus amnigena</name>
    <dbReference type="NCBI Taxonomy" id="40218"/>
    <lineage>
        <taxon>Bacteria</taxon>
        <taxon>Pseudomonadati</taxon>
        <taxon>Thermodesulfobacteriota</taxon>
        <taxon>Syntrophobacteria</taxon>
        <taxon>Syntrophobacterales</taxon>
        <taxon>Syntrophobacteraceae</taxon>
        <taxon>Desulforhabdus</taxon>
    </lineage>
</organism>
<evidence type="ECO:0000313" key="11">
    <source>
        <dbReference type="Proteomes" id="UP001144372"/>
    </source>
</evidence>
<dbReference type="Proteomes" id="UP001144372">
    <property type="component" value="Unassembled WGS sequence"/>
</dbReference>
<evidence type="ECO:0000256" key="4">
    <source>
        <dbReference type="ARBA" id="ARBA00022679"/>
    </source>
</evidence>
<accession>A0A9W6FU01</accession>
<keyword evidence="3" id="KW-0597">Phosphoprotein</keyword>
<feature type="domain" description="Histidine kinase" evidence="9">
    <location>
        <begin position="159"/>
        <end position="366"/>
    </location>
</feature>
<dbReference type="InterPro" id="IPR003661">
    <property type="entry name" value="HisK_dim/P_dom"/>
</dbReference>
<dbReference type="RefSeq" id="WP_281794290.1">
    <property type="nucleotide sequence ID" value="NZ_BSDR01000001.1"/>
</dbReference>
<dbReference type="GO" id="GO:0000155">
    <property type="term" value="F:phosphorelay sensor kinase activity"/>
    <property type="evidence" value="ECO:0007669"/>
    <property type="project" value="InterPro"/>
</dbReference>
<comment type="caution">
    <text evidence="10">The sequence shown here is derived from an EMBL/GenBank/DDBJ whole genome shotgun (WGS) entry which is preliminary data.</text>
</comment>
<gene>
    <name evidence="10" type="ORF">DAMNIGENAA_22870</name>
</gene>
<dbReference type="PANTHER" id="PTHR43711:SF26">
    <property type="entry name" value="SENSOR HISTIDINE KINASE RCSC"/>
    <property type="match status" value="1"/>
</dbReference>
<proteinExistence type="predicted"/>
<dbReference type="PRINTS" id="PR00344">
    <property type="entry name" value="BCTRLSENSOR"/>
</dbReference>
<dbReference type="InterPro" id="IPR050736">
    <property type="entry name" value="Sensor_HK_Regulatory"/>
</dbReference>
<evidence type="ECO:0000256" key="8">
    <source>
        <dbReference type="SAM" id="Phobius"/>
    </source>
</evidence>
<dbReference type="Gene3D" id="1.10.287.130">
    <property type="match status" value="1"/>
</dbReference>
<evidence type="ECO:0000256" key="7">
    <source>
        <dbReference type="SAM" id="Coils"/>
    </source>
</evidence>
<keyword evidence="4" id="KW-0808">Transferase</keyword>
<evidence type="ECO:0000256" key="1">
    <source>
        <dbReference type="ARBA" id="ARBA00000085"/>
    </source>
</evidence>
<comment type="catalytic activity">
    <reaction evidence="1">
        <text>ATP + protein L-histidine = ADP + protein N-phospho-L-histidine.</text>
        <dbReference type="EC" id="2.7.13.3"/>
    </reaction>
</comment>
<feature type="coiled-coil region" evidence="7">
    <location>
        <begin position="116"/>
        <end position="157"/>
    </location>
</feature>
<dbReference type="EMBL" id="BSDR01000001">
    <property type="protein sequence ID" value="GLI34854.1"/>
    <property type="molecule type" value="Genomic_DNA"/>
</dbReference>
<keyword evidence="8" id="KW-0812">Transmembrane</keyword>
<dbReference type="InterPro" id="IPR003594">
    <property type="entry name" value="HATPase_dom"/>
</dbReference>
<dbReference type="SUPFAM" id="SSF55874">
    <property type="entry name" value="ATPase domain of HSP90 chaperone/DNA topoisomerase II/histidine kinase"/>
    <property type="match status" value="1"/>
</dbReference>
<evidence type="ECO:0000256" key="5">
    <source>
        <dbReference type="ARBA" id="ARBA00022777"/>
    </source>
</evidence>
<dbReference type="CDD" id="cd00082">
    <property type="entry name" value="HisKA"/>
    <property type="match status" value="1"/>
</dbReference>
<evidence type="ECO:0000256" key="3">
    <source>
        <dbReference type="ARBA" id="ARBA00022553"/>
    </source>
</evidence>
<dbReference type="InterPro" id="IPR036097">
    <property type="entry name" value="HisK_dim/P_sf"/>
</dbReference>
<keyword evidence="8" id="KW-0472">Membrane</keyword>
<evidence type="ECO:0000256" key="6">
    <source>
        <dbReference type="ARBA" id="ARBA00023012"/>
    </source>
</evidence>
<keyword evidence="8" id="KW-1133">Transmembrane helix</keyword>
<dbReference type="PANTHER" id="PTHR43711">
    <property type="entry name" value="TWO-COMPONENT HISTIDINE KINASE"/>
    <property type="match status" value="1"/>
</dbReference>
<dbReference type="Pfam" id="PF02518">
    <property type="entry name" value="HATPase_c"/>
    <property type="match status" value="1"/>
</dbReference>
<keyword evidence="6" id="KW-0902">Two-component regulatory system</keyword>
<dbReference type="EC" id="2.7.13.3" evidence="2"/>
<dbReference type="InterPro" id="IPR036890">
    <property type="entry name" value="HATPase_C_sf"/>
</dbReference>
<keyword evidence="7" id="KW-0175">Coiled coil</keyword>
<reference evidence="10" key="1">
    <citation type="submission" date="2022-12" db="EMBL/GenBank/DDBJ databases">
        <title>Reference genome sequencing for broad-spectrum identification of bacterial and archaeal isolates by mass spectrometry.</title>
        <authorList>
            <person name="Sekiguchi Y."/>
            <person name="Tourlousse D.M."/>
        </authorList>
    </citation>
    <scope>NUCLEOTIDE SEQUENCE</scope>
    <source>
        <strain evidence="10">ASRB1</strain>
    </source>
</reference>
<protein>
    <recommendedName>
        <fullName evidence="2">histidine kinase</fullName>
        <ecNumber evidence="2">2.7.13.3</ecNumber>
    </recommendedName>
</protein>
<dbReference type="SUPFAM" id="SSF47384">
    <property type="entry name" value="Homodimeric domain of signal transducing histidine kinase"/>
    <property type="match status" value="1"/>
</dbReference>
<keyword evidence="11" id="KW-1185">Reference proteome</keyword>
<feature type="transmembrane region" description="Helical" evidence="8">
    <location>
        <begin position="15"/>
        <end position="33"/>
    </location>
</feature>
<dbReference type="InterPro" id="IPR005467">
    <property type="entry name" value="His_kinase_dom"/>
</dbReference>
<dbReference type="InterPro" id="IPR004358">
    <property type="entry name" value="Sig_transdc_His_kin-like_C"/>
</dbReference>
<dbReference type="PROSITE" id="PS50109">
    <property type="entry name" value="HIS_KIN"/>
    <property type="match status" value="1"/>
</dbReference>
<dbReference type="Pfam" id="PF00512">
    <property type="entry name" value="HisKA"/>
    <property type="match status" value="1"/>
</dbReference>
<evidence type="ECO:0000313" key="10">
    <source>
        <dbReference type="EMBL" id="GLI34854.1"/>
    </source>
</evidence>
<feature type="transmembrane region" description="Helical" evidence="8">
    <location>
        <begin position="45"/>
        <end position="64"/>
    </location>
</feature>
<evidence type="ECO:0000256" key="2">
    <source>
        <dbReference type="ARBA" id="ARBA00012438"/>
    </source>
</evidence>
<dbReference type="SMART" id="SM00387">
    <property type="entry name" value="HATPase_c"/>
    <property type="match status" value="1"/>
</dbReference>
<name>A0A9W6FU01_9BACT</name>
<keyword evidence="5" id="KW-0418">Kinase</keyword>
<feature type="transmembrane region" description="Helical" evidence="8">
    <location>
        <begin position="84"/>
        <end position="106"/>
    </location>
</feature>
<sequence>MISGLPIWPVWAVDLFGSSVMIIFAFLSLRYAFKISRKDPENLIWSYLVVLALVFSAFSIGRGAGHIAKIVLISMGKQSAWEKIAPISGAINTATFMFIASITFYYHKVEKTFYVVQNYAKKITEAYDKLEKAYQEIKEDQEKIIRLERRATAARMASLLAHETRNPILSIGGFVKILQRKFACDFELGPKLEIILAETEKLEQLVAGILKAGHEMATELQETNPDLIFEALLESVQGKARLAQVRVLTEKEPVKAQLIVDKDSIVMALKEVFVNAIEASPQHGEVSLRMFQEGDCVVFTIQDHGQGIAAEIQNKIFEPLFSTKKLASGLGLSYAKEMIETHEGRITFETKEGEGTTFFISLPLSGVSP</sequence>
<dbReference type="Gene3D" id="3.30.565.10">
    <property type="entry name" value="Histidine kinase-like ATPase, C-terminal domain"/>
    <property type="match status" value="1"/>
</dbReference>
<dbReference type="AlphaFoldDB" id="A0A9W6FU01"/>